<organism evidence="2 3">
    <name type="scientific">Faecalitalea cylindroides</name>
    <dbReference type="NCBI Taxonomy" id="39483"/>
    <lineage>
        <taxon>Bacteria</taxon>
        <taxon>Bacillati</taxon>
        <taxon>Bacillota</taxon>
        <taxon>Erysipelotrichia</taxon>
        <taxon>Erysipelotrichales</taxon>
        <taxon>Erysipelotrichaceae</taxon>
        <taxon>Faecalitalea</taxon>
    </lineage>
</organism>
<accession>A0AAW6FSN1</accession>
<name>A0AAW6FSN1_9FIRM</name>
<comment type="caution">
    <text evidence="2">The sequence shown here is derived from an EMBL/GenBank/DDBJ whole genome shotgun (WGS) entry which is preliminary data.</text>
</comment>
<dbReference type="Proteomes" id="UP001220658">
    <property type="component" value="Unassembled WGS sequence"/>
</dbReference>
<feature type="transmembrane region" description="Helical" evidence="1">
    <location>
        <begin position="53"/>
        <end position="76"/>
    </location>
</feature>
<dbReference type="InterPro" id="IPR045798">
    <property type="entry name" value="TrbL_Firmicutes"/>
</dbReference>
<gene>
    <name evidence="2" type="ORF">POG00_04615</name>
</gene>
<evidence type="ECO:0000313" key="3">
    <source>
        <dbReference type="Proteomes" id="UP001220658"/>
    </source>
</evidence>
<dbReference type="AlphaFoldDB" id="A0AAW6FSN1"/>
<feature type="transmembrane region" description="Helical" evidence="1">
    <location>
        <begin position="88"/>
        <end position="106"/>
    </location>
</feature>
<reference evidence="2" key="1">
    <citation type="submission" date="2023-01" db="EMBL/GenBank/DDBJ databases">
        <title>Human gut microbiome strain richness.</title>
        <authorList>
            <person name="Chen-Liaw A."/>
        </authorList>
    </citation>
    <scope>NUCLEOTIDE SEQUENCE</scope>
    <source>
        <strain evidence="2">D55st1_G4_D55t1_190419</strain>
    </source>
</reference>
<keyword evidence="1" id="KW-0812">Transmembrane</keyword>
<evidence type="ECO:0008006" key="4">
    <source>
        <dbReference type="Google" id="ProtNLM"/>
    </source>
</evidence>
<protein>
    <recommendedName>
        <fullName evidence="4">Conjugal transfer protein TrbL</fullName>
    </recommendedName>
</protein>
<proteinExistence type="predicted"/>
<dbReference type="Pfam" id="PF19478">
    <property type="entry name" value="TrbL_2"/>
    <property type="match status" value="1"/>
</dbReference>
<keyword evidence="1" id="KW-0472">Membrane</keyword>
<sequence length="288" mass="31781">MDELMEGLAEAIGEQFDNYFQSLDNIFTLAKASPMDAIPGFPSQELWNASSQLAVTIGAGVASTIVALFLFFELASLFNRSDTKGLDGIYWILMVFLKAAVAMALCKNMTVIIGACFEIVASMVDIIQESDLFEDTMTQTVNISSQLAEYYRDAGFWESLGSWIFSWLAKGCNWVCMTLAEIVCKLRFIEIYVFVAIAPVPFCTLINKEYKHIGIAYLKRLIALGLQGLFIAIVCFLYITIVNASVNNVVVTDDGGIGAMFQMMGYSLLLIIAIFQTGGWSKSLVQVN</sequence>
<dbReference type="EMBL" id="JAQNCK010000009">
    <property type="protein sequence ID" value="MDC0827991.1"/>
    <property type="molecule type" value="Genomic_DNA"/>
</dbReference>
<feature type="transmembrane region" description="Helical" evidence="1">
    <location>
        <begin position="221"/>
        <end position="244"/>
    </location>
</feature>
<dbReference type="RefSeq" id="WP_195191166.1">
    <property type="nucleotide sequence ID" value="NZ_JADMUL010000011.1"/>
</dbReference>
<evidence type="ECO:0000313" key="2">
    <source>
        <dbReference type="EMBL" id="MDC0827991.1"/>
    </source>
</evidence>
<feature type="transmembrane region" description="Helical" evidence="1">
    <location>
        <begin position="256"/>
        <end position="275"/>
    </location>
</feature>
<keyword evidence="1" id="KW-1133">Transmembrane helix</keyword>
<evidence type="ECO:0000256" key="1">
    <source>
        <dbReference type="SAM" id="Phobius"/>
    </source>
</evidence>